<dbReference type="Gene3D" id="2.40.37.10">
    <property type="entry name" value="Lyase, Ornithine Decarboxylase, Chain A, domain 1"/>
    <property type="match status" value="1"/>
</dbReference>
<feature type="domain" description="Orn/DAP/Arg decarboxylase 2 N-terminal" evidence="3">
    <location>
        <begin position="37"/>
        <end position="262"/>
    </location>
</feature>
<organism evidence="4 5">
    <name type="scientific">Streptococcus pseudopneumoniae</name>
    <dbReference type="NCBI Taxonomy" id="257758"/>
    <lineage>
        <taxon>Bacteria</taxon>
        <taxon>Bacillati</taxon>
        <taxon>Bacillota</taxon>
        <taxon>Bacilli</taxon>
        <taxon>Lactobacillales</taxon>
        <taxon>Streptococcaceae</taxon>
        <taxon>Streptococcus</taxon>
    </lineage>
</organism>
<dbReference type="SUPFAM" id="SSF51419">
    <property type="entry name" value="PLP-binding barrel"/>
    <property type="match status" value="1"/>
</dbReference>
<dbReference type="Pfam" id="PF02784">
    <property type="entry name" value="Orn_Arg_deC_N"/>
    <property type="match status" value="1"/>
</dbReference>
<evidence type="ECO:0000256" key="2">
    <source>
        <dbReference type="ARBA" id="ARBA00022898"/>
    </source>
</evidence>
<dbReference type="SUPFAM" id="SSF50621">
    <property type="entry name" value="Alanine racemase C-terminal domain-like"/>
    <property type="match status" value="1"/>
</dbReference>
<keyword evidence="2" id="KW-0663">Pyridoxal phosphate</keyword>
<dbReference type="Gene3D" id="3.20.20.10">
    <property type="entry name" value="Alanine racemase"/>
    <property type="match status" value="1"/>
</dbReference>
<protein>
    <submittedName>
        <fullName evidence="4">Diaminopimelate decarboxylase</fullName>
        <ecNumber evidence="4">4.1.1.20</ecNumber>
    </submittedName>
</protein>
<dbReference type="PANTHER" id="PTHR43727:SF2">
    <property type="entry name" value="GROUP IV DECARBOXYLASE"/>
    <property type="match status" value="1"/>
</dbReference>
<sequence>MFYKNSSIDFTNLVNENNLKTPLLVYDEEQLDYTLHKVKNIFSKYDFLKLSYAVKASYSDFFLNKFSSLGMGCDVASRYEYDLIKDYSFQFVTTTAPYYSKEDMIYFSNKNILIDFNSLDQIKQFVSIGISQEIGLRIRVSFPKWGDRNLGTYGEESRFGIELNQEIIDYISDNGLVIKRLHTHTGQMTPELFIYKVQYLLEICKFFDTIDTINLGGGLLHLLEDSERTIAALNRIDELLSTFYEENQRRINIIIEPGGAITLPFGYLVTKVISKQILGNSTIVTVDSSAWNFLPWNIYKVENVSIGSESSSDGIEEKVKIAGCTLFEGDYFGVFDGKIKLHSFPSISVGDLLVVYASGGYSFTNSRRFNGIRLPIEYIYRNKRR</sequence>
<dbReference type="PANTHER" id="PTHR43727">
    <property type="entry name" value="DIAMINOPIMELATE DECARBOXYLASE"/>
    <property type="match status" value="1"/>
</dbReference>
<dbReference type="EC" id="4.1.1.20" evidence="4"/>
<dbReference type="GO" id="GO:0008836">
    <property type="term" value="F:diaminopimelate decarboxylase activity"/>
    <property type="evidence" value="ECO:0007669"/>
    <property type="project" value="UniProtKB-EC"/>
</dbReference>
<dbReference type="EMBL" id="CFGT01000013">
    <property type="protein sequence ID" value="CEY62588.1"/>
    <property type="molecule type" value="Genomic_DNA"/>
</dbReference>
<reference evidence="4 5" key="1">
    <citation type="submission" date="2015-03" db="EMBL/GenBank/DDBJ databases">
        <authorList>
            <consortium name="Pathogen Informatics"/>
        </authorList>
    </citation>
    <scope>NUCLEOTIDE SEQUENCE [LARGE SCALE GENOMIC DNA]</scope>
    <source>
        <strain evidence="4 5">SMRU737</strain>
    </source>
</reference>
<evidence type="ECO:0000313" key="5">
    <source>
        <dbReference type="Proteomes" id="UP000048179"/>
    </source>
</evidence>
<dbReference type="Proteomes" id="UP000048179">
    <property type="component" value="Unassembled WGS sequence"/>
</dbReference>
<dbReference type="RefSeq" id="WP_050208510.1">
    <property type="nucleotide sequence ID" value="NZ_CFGT01000013.1"/>
</dbReference>
<accession>A0A0T8TLL3</accession>
<dbReference type="PRINTS" id="PR01179">
    <property type="entry name" value="ODADCRBXLASE"/>
</dbReference>
<dbReference type="InterPro" id="IPR029066">
    <property type="entry name" value="PLP-binding_barrel"/>
</dbReference>
<dbReference type="GO" id="GO:0009089">
    <property type="term" value="P:lysine biosynthetic process via diaminopimelate"/>
    <property type="evidence" value="ECO:0007669"/>
    <property type="project" value="TreeGrafter"/>
</dbReference>
<proteinExistence type="predicted"/>
<evidence type="ECO:0000313" key="4">
    <source>
        <dbReference type="EMBL" id="CEY62588.1"/>
    </source>
</evidence>
<keyword evidence="4" id="KW-0456">Lyase</keyword>
<dbReference type="AlphaFoldDB" id="A0A0T8TLL3"/>
<dbReference type="InterPro" id="IPR022644">
    <property type="entry name" value="De-COase2_N"/>
</dbReference>
<evidence type="ECO:0000256" key="1">
    <source>
        <dbReference type="ARBA" id="ARBA00001933"/>
    </source>
</evidence>
<name>A0A0T8TLL3_9STRE</name>
<evidence type="ECO:0000259" key="3">
    <source>
        <dbReference type="Pfam" id="PF02784"/>
    </source>
</evidence>
<dbReference type="InterPro" id="IPR009006">
    <property type="entry name" value="Ala_racemase/Decarboxylase_C"/>
</dbReference>
<comment type="cofactor">
    <cofactor evidence="1">
        <name>pyridoxal 5'-phosphate</name>
        <dbReference type="ChEBI" id="CHEBI:597326"/>
    </cofactor>
</comment>
<dbReference type="InterPro" id="IPR000183">
    <property type="entry name" value="Orn/DAP/Arg_de-COase"/>
</dbReference>
<gene>
    <name evidence="4" type="primary">lysA_2</name>
    <name evidence="4" type="ORF">ERS020247_01359</name>
</gene>